<gene>
    <name evidence="2" type="ORF">PXEA_LOCUS14992</name>
</gene>
<proteinExistence type="predicted"/>
<feature type="region of interest" description="Disordered" evidence="1">
    <location>
        <begin position="1"/>
        <end position="44"/>
    </location>
</feature>
<keyword evidence="3" id="KW-1185">Reference proteome</keyword>
<evidence type="ECO:0000313" key="3">
    <source>
        <dbReference type="Proteomes" id="UP000784294"/>
    </source>
</evidence>
<feature type="non-terminal residue" evidence="2">
    <location>
        <position position="44"/>
    </location>
</feature>
<evidence type="ECO:0000313" key="2">
    <source>
        <dbReference type="EMBL" id="VEL21552.1"/>
    </source>
</evidence>
<evidence type="ECO:0000256" key="1">
    <source>
        <dbReference type="SAM" id="MobiDB-lite"/>
    </source>
</evidence>
<name>A0A448WVX4_9PLAT</name>
<dbReference type="Proteomes" id="UP000784294">
    <property type="component" value="Unassembled WGS sequence"/>
</dbReference>
<dbReference type="AlphaFoldDB" id="A0A448WVX4"/>
<protein>
    <submittedName>
        <fullName evidence="2">Uncharacterized protein</fullName>
    </submittedName>
</protein>
<dbReference type="EMBL" id="CAAALY010051921">
    <property type="protein sequence ID" value="VEL21552.1"/>
    <property type="molecule type" value="Genomic_DNA"/>
</dbReference>
<comment type="caution">
    <text evidence="2">The sequence shown here is derived from an EMBL/GenBank/DDBJ whole genome shotgun (WGS) entry which is preliminary data.</text>
</comment>
<feature type="compositionally biased region" description="Polar residues" evidence="1">
    <location>
        <begin position="31"/>
        <end position="44"/>
    </location>
</feature>
<reference evidence="2" key="1">
    <citation type="submission" date="2018-11" db="EMBL/GenBank/DDBJ databases">
        <authorList>
            <consortium name="Pathogen Informatics"/>
        </authorList>
    </citation>
    <scope>NUCLEOTIDE SEQUENCE</scope>
</reference>
<accession>A0A448WVX4</accession>
<sequence>MKRFESASLLFTPPNSPSQRSSIRLGPPTVTGITATPSTTVPGS</sequence>
<organism evidence="2 3">
    <name type="scientific">Protopolystoma xenopodis</name>
    <dbReference type="NCBI Taxonomy" id="117903"/>
    <lineage>
        <taxon>Eukaryota</taxon>
        <taxon>Metazoa</taxon>
        <taxon>Spiralia</taxon>
        <taxon>Lophotrochozoa</taxon>
        <taxon>Platyhelminthes</taxon>
        <taxon>Monogenea</taxon>
        <taxon>Polyopisthocotylea</taxon>
        <taxon>Polystomatidea</taxon>
        <taxon>Polystomatidae</taxon>
        <taxon>Protopolystoma</taxon>
    </lineage>
</organism>